<organism evidence="3 4">
    <name type="scientific">Gordonia sesuvii</name>
    <dbReference type="NCBI Taxonomy" id="3116777"/>
    <lineage>
        <taxon>Bacteria</taxon>
        <taxon>Bacillati</taxon>
        <taxon>Actinomycetota</taxon>
        <taxon>Actinomycetes</taxon>
        <taxon>Mycobacteriales</taxon>
        <taxon>Gordoniaceae</taxon>
        <taxon>Gordonia</taxon>
    </lineage>
</organism>
<dbReference type="Pfam" id="PF07332">
    <property type="entry name" value="Phage_holin_3_6"/>
    <property type="match status" value="1"/>
</dbReference>
<sequence>MSRNEPGPTTQDAGSAPSIPLSDPTHGRNGEPSIGNLVKDASASVSTLFRSEVALAKAELVGEAKKAGAGTGLLVVAGVMALYSSFFFFFFLAELLDNWMPRWLAFLIVFLILVFITVVMAFVGYVLFRKVRGPKKTIASVKEVPTVLPGGHSGSSSSPAKRTADGEHPELPRAHDPAKG</sequence>
<keyword evidence="2" id="KW-0472">Membrane</keyword>
<evidence type="ECO:0000256" key="1">
    <source>
        <dbReference type="SAM" id="MobiDB-lite"/>
    </source>
</evidence>
<feature type="compositionally biased region" description="Basic and acidic residues" evidence="1">
    <location>
        <begin position="162"/>
        <end position="180"/>
    </location>
</feature>
<gene>
    <name evidence="3" type="ORF">VZC37_14570</name>
</gene>
<protein>
    <submittedName>
        <fullName evidence="3">Phage holin family protein</fullName>
    </submittedName>
</protein>
<comment type="caution">
    <text evidence="3">The sequence shown here is derived from an EMBL/GenBank/DDBJ whole genome shotgun (WGS) entry which is preliminary data.</text>
</comment>
<dbReference type="EMBL" id="JAZDUF010000004">
    <property type="protein sequence ID" value="MEE3851566.1"/>
    <property type="molecule type" value="Genomic_DNA"/>
</dbReference>
<keyword evidence="2" id="KW-1133">Transmembrane helix</keyword>
<dbReference type="InterPro" id="IPR009937">
    <property type="entry name" value="Phage_holin_3_6"/>
</dbReference>
<proteinExistence type="predicted"/>
<keyword evidence="2" id="KW-0812">Transmembrane</keyword>
<evidence type="ECO:0000313" key="4">
    <source>
        <dbReference type="Proteomes" id="UP001347146"/>
    </source>
</evidence>
<feature type="region of interest" description="Disordered" evidence="1">
    <location>
        <begin position="145"/>
        <end position="180"/>
    </location>
</feature>
<feature type="transmembrane region" description="Helical" evidence="2">
    <location>
        <begin position="104"/>
        <end position="128"/>
    </location>
</feature>
<keyword evidence="4" id="KW-1185">Reference proteome</keyword>
<evidence type="ECO:0000313" key="3">
    <source>
        <dbReference type="EMBL" id="MEE3851566.1"/>
    </source>
</evidence>
<feature type="compositionally biased region" description="Polar residues" evidence="1">
    <location>
        <begin position="1"/>
        <end position="13"/>
    </location>
</feature>
<accession>A0ABU7MG54</accession>
<name>A0ABU7MG54_9ACTN</name>
<dbReference type="RefSeq" id="WP_330433297.1">
    <property type="nucleotide sequence ID" value="NZ_JAZDUF010000004.1"/>
</dbReference>
<reference evidence="3 4" key="1">
    <citation type="submission" date="2024-01" db="EMBL/GenBank/DDBJ databases">
        <title>Draft genome sequence of Gordonia sp. LSe1-13.</title>
        <authorList>
            <person name="Suphannarot A."/>
            <person name="Mingma R."/>
        </authorList>
    </citation>
    <scope>NUCLEOTIDE SEQUENCE [LARGE SCALE GENOMIC DNA]</scope>
    <source>
        <strain evidence="3 4">LSe1-13</strain>
    </source>
</reference>
<dbReference type="Proteomes" id="UP001347146">
    <property type="component" value="Unassembled WGS sequence"/>
</dbReference>
<feature type="transmembrane region" description="Helical" evidence="2">
    <location>
        <begin position="73"/>
        <end position="92"/>
    </location>
</feature>
<feature type="region of interest" description="Disordered" evidence="1">
    <location>
        <begin position="1"/>
        <end position="27"/>
    </location>
</feature>
<evidence type="ECO:0000256" key="2">
    <source>
        <dbReference type="SAM" id="Phobius"/>
    </source>
</evidence>